<evidence type="ECO:0000313" key="2">
    <source>
        <dbReference type="EMBL" id="TDA22881.1"/>
    </source>
</evidence>
<proteinExistence type="predicted"/>
<name>A0A4R4FH62_9FIRM</name>
<evidence type="ECO:0000259" key="1">
    <source>
        <dbReference type="SMART" id="SM00849"/>
    </source>
</evidence>
<dbReference type="InterPro" id="IPR001279">
    <property type="entry name" value="Metallo-B-lactamas"/>
</dbReference>
<dbReference type="Pfam" id="PF00753">
    <property type="entry name" value="Lactamase_B"/>
    <property type="match status" value="1"/>
</dbReference>
<dbReference type="Proteomes" id="UP000295710">
    <property type="component" value="Unassembled WGS sequence"/>
</dbReference>
<evidence type="ECO:0000313" key="3">
    <source>
        <dbReference type="Proteomes" id="UP000295710"/>
    </source>
</evidence>
<dbReference type="SMART" id="SM00849">
    <property type="entry name" value="Lactamase_B"/>
    <property type="match status" value="1"/>
</dbReference>
<keyword evidence="2" id="KW-0378">Hydrolase</keyword>
<keyword evidence="3" id="KW-1185">Reference proteome</keyword>
<dbReference type="SUPFAM" id="SSF56281">
    <property type="entry name" value="Metallo-hydrolase/oxidoreductase"/>
    <property type="match status" value="1"/>
</dbReference>
<protein>
    <submittedName>
        <fullName evidence="2">MBL fold metallo-hydrolase</fullName>
    </submittedName>
</protein>
<dbReference type="GO" id="GO:0016787">
    <property type="term" value="F:hydrolase activity"/>
    <property type="evidence" value="ECO:0007669"/>
    <property type="project" value="UniProtKB-KW"/>
</dbReference>
<dbReference type="RefSeq" id="WP_132274612.1">
    <property type="nucleotide sequence ID" value="NZ_JAOBST010000006.1"/>
</dbReference>
<accession>A0A4R4FH62</accession>
<dbReference type="InterPro" id="IPR050855">
    <property type="entry name" value="NDM-1-like"/>
</dbReference>
<feature type="domain" description="Metallo-beta-lactamase" evidence="1">
    <location>
        <begin position="23"/>
        <end position="206"/>
    </location>
</feature>
<dbReference type="AlphaFoldDB" id="A0A4R4FH62"/>
<comment type="caution">
    <text evidence="2">The sequence shown here is derived from an EMBL/GenBank/DDBJ whole genome shotgun (WGS) entry which is preliminary data.</text>
</comment>
<dbReference type="EMBL" id="SMMX01000002">
    <property type="protein sequence ID" value="TDA22881.1"/>
    <property type="molecule type" value="Genomic_DNA"/>
</dbReference>
<dbReference type="PANTHER" id="PTHR42951:SF17">
    <property type="entry name" value="METALLO-BETA-LACTAMASE DOMAIN-CONTAINING PROTEIN"/>
    <property type="match status" value="1"/>
</dbReference>
<organism evidence="2 3">
    <name type="scientific">Extibacter muris</name>
    <dbReference type="NCBI Taxonomy" id="1796622"/>
    <lineage>
        <taxon>Bacteria</taxon>
        <taxon>Bacillati</taxon>
        <taxon>Bacillota</taxon>
        <taxon>Clostridia</taxon>
        <taxon>Lachnospirales</taxon>
        <taxon>Lachnospiraceae</taxon>
        <taxon>Extibacter</taxon>
    </lineage>
</organism>
<dbReference type="PANTHER" id="PTHR42951">
    <property type="entry name" value="METALLO-BETA-LACTAMASE DOMAIN-CONTAINING"/>
    <property type="match status" value="1"/>
</dbReference>
<dbReference type="Gene3D" id="3.60.15.10">
    <property type="entry name" value="Ribonuclease Z/Hydroxyacylglutathione hydrolase-like"/>
    <property type="match status" value="1"/>
</dbReference>
<dbReference type="InterPro" id="IPR036866">
    <property type="entry name" value="RibonucZ/Hydroxyglut_hydro"/>
</dbReference>
<reference evidence="2 3" key="1">
    <citation type="journal article" date="2016" name="Nat. Microbiol.">
        <title>The Mouse Intestinal Bacterial Collection (miBC) provides host-specific insight into cultured diversity and functional potential of the gut microbiota.</title>
        <authorList>
            <person name="Lagkouvardos I."/>
            <person name="Pukall R."/>
            <person name="Abt B."/>
            <person name="Foesel B.U."/>
            <person name="Meier-Kolthoff J.P."/>
            <person name="Kumar N."/>
            <person name="Bresciani A."/>
            <person name="Martinez I."/>
            <person name="Just S."/>
            <person name="Ziegler C."/>
            <person name="Brugiroux S."/>
            <person name="Garzetti D."/>
            <person name="Wenning M."/>
            <person name="Bui T.P."/>
            <person name="Wang J."/>
            <person name="Hugenholtz F."/>
            <person name="Plugge C.M."/>
            <person name="Peterson D.A."/>
            <person name="Hornef M.W."/>
            <person name="Baines J.F."/>
            <person name="Smidt H."/>
            <person name="Walter J."/>
            <person name="Kristiansen K."/>
            <person name="Nielsen H.B."/>
            <person name="Haller D."/>
            <person name="Overmann J."/>
            <person name="Stecher B."/>
            <person name="Clavel T."/>
        </authorList>
    </citation>
    <scope>NUCLEOTIDE SEQUENCE [LARGE SCALE GENOMIC DNA]</scope>
    <source>
        <strain evidence="2 3">DSM 28560</strain>
    </source>
</reference>
<gene>
    <name evidence="2" type="ORF">E1963_01970</name>
</gene>
<dbReference type="CDD" id="cd07721">
    <property type="entry name" value="yflN-like_MBL-fold"/>
    <property type="match status" value="1"/>
</dbReference>
<sequence length="276" mass="30455">MEVCSNVHQIRIDFHVTDQIKRYVYLYLITGRRCCLIDAGVAGCEDSIIAYMGQIGRSPDEIDALFLTHAHPDHIGGASALRRITGCEVYAPEAEREWIEDIGVQFAARPIPNFYPLAGDSVTVDGPVREGSIIRPAEGVTIRVLETAGHSDGSVSYVLEEAGVAFTGDAIPVRDDLPIITDISKSIRSIQKLQALEHVRYCCPAWDQIYEGGGMTEALRRGGALLDKLKQCVLRVEELYPDRTEAEKMEMVKAHMGWKHLASNPLFAASIKACIE</sequence>